<keyword evidence="3" id="KW-0804">Transcription</keyword>
<dbReference type="SMR" id="A0A6P4ABZ4"/>
<feature type="region of interest" description="SAW" evidence="5">
    <location>
        <begin position="528"/>
        <end position="604"/>
    </location>
</feature>
<accession>A0A6P4ABZ4</accession>
<gene>
    <name evidence="7" type="primary">LOC107418983</name>
</gene>
<feature type="short sequence motif" description="VHIID" evidence="5">
    <location>
        <begin position="347"/>
        <end position="351"/>
    </location>
</feature>
<dbReference type="GeneID" id="107418983"/>
<sequence>MRAQKLIIFAFCQMEDSMFYLADLSFGVVQEKFVSADSYLDGMKNVRSYGGEDWDYSGNTDSHFPEHFFYNDDSVMEGCVFSKFELQEDKKVSSSEYGLLDDVQFDVVSPPLHRCIEEISKLDEIQNPIPKVEAAKKEKGKPFPLAGLELLNNYGSGFKRLNGERIVEPSNNEIACAKDDEGRELSTEEIVRIAGTRFIQSSSQEVDVASMVNHPFESSFSGLSDEDIKDVELVELLLAAAEKVDYQQFERAGKLLNQCDSLSNNTGNPVQRVIYYFSEALRQKIDRETGRITSKGIEEKIPFDIEEAMMNMSTTKLAYHMRLPFSQVVQFAGTQAIIENVGEARKIHVIDFGIRNGVHWTALMQALASRSEYPLERLKITAVVTKSKHLIENTGQTLVSFAQTMNIPFSFKIVLVSDMVDLKEDLFELDAAEALAVHSKFSLWGMISQPNQLESVMRVIRNLKPCVVVVAEVESNHNSPVFVKRFIEGLFFYGANFDCFDAFMKRDDPNRMIIESKLFGYGIRNMVATEGEERKTRHVKIDVWRAFFSRFGLEEEELSSSSLYQANLVVKNFPHGNSCTLDKNGKSLLIGWKGTPLQSLSVWKFLS</sequence>
<comment type="similarity">
    <text evidence="5">Belongs to the GRAS family.</text>
</comment>
<dbReference type="Proteomes" id="UP001652623">
    <property type="component" value="Chromosome 11"/>
</dbReference>
<keyword evidence="6" id="KW-1185">Reference proteome</keyword>
<reference evidence="7" key="1">
    <citation type="submission" date="2025-08" db="UniProtKB">
        <authorList>
            <consortium name="RefSeq"/>
        </authorList>
    </citation>
    <scope>IDENTIFICATION</scope>
    <source>
        <tissue evidence="7">Seedling</tissue>
    </source>
</reference>
<evidence type="ECO:0000313" key="6">
    <source>
        <dbReference type="Proteomes" id="UP001652623"/>
    </source>
</evidence>
<comment type="subcellular location">
    <subcellularLocation>
        <location evidence="1">Nucleus</location>
    </subcellularLocation>
</comment>
<evidence type="ECO:0000313" key="7">
    <source>
        <dbReference type="RefSeq" id="XP_015883178.1"/>
    </source>
</evidence>
<dbReference type="PROSITE" id="PS50985">
    <property type="entry name" value="GRAS"/>
    <property type="match status" value="1"/>
</dbReference>
<name>A0A6P4ABZ4_ZIZJJ</name>
<dbReference type="InterPro" id="IPR005202">
    <property type="entry name" value="TF_GRAS"/>
</dbReference>
<dbReference type="KEGG" id="zju:107418983"/>
<keyword evidence="4" id="KW-0539">Nucleus</keyword>
<evidence type="ECO:0000256" key="2">
    <source>
        <dbReference type="ARBA" id="ARBA00023015"/>
    </source>
</evidence>
<protein>
    <submittedName>
        <fullName evidence="7">DELLA protein RGL1</fullName>
    </submittedName>
</protein>
<evidence type="ECO:0000256" key="1">
    <source>
        <dbReference type="ARBA" id="ARBA00004123"/>
    </source>
</evidence>
<evidence type="ECO:0000256" key="4">
    <source>
        <dbReference type="ARBA" id="ARBA00023242"/>
    </source>
</evidence>
<organism evidence="6 7">
    <name type="scientific">Ziziphus jujuba</name>
    <name type="common">Chinese jujube</name>
    <name type="synonym">Ziziphus sativa</name>
    <dbReference type="NCBI Taxonomy" id="326968"/>
    <lineage>
        <taxon>Eukaryota</taxon>
        <taxon>Viridiplantae</taxon>
        <taxon>Streptophyta</taxon>
        <taxon>Embryophyta</taxon>
        <taxon>Tracheophyta</taxon>
        <taxon>Spermatophyta</taxon>
        <taxon>Magnoliopsida</taxon>
        <taxon>eudicotyledons</taxon>
        <taxon>Gunneridae</taxon>
        <taxon>Pentapetalae</taxon>
        <taxon>rosids</taxon>
        <taxon>fabids</taxon>
        <taxon>Rosales</taxon>
        <taxon>Rhamnaceae</taxon>
        <taxon>Paliureae</taxon>
        <taxon>Ziziphus</taxon>
    </lineage>
</organism>
<dbReference type="AlphaFoldDB" id="A0A6P4ABZ4"/>
<dbReference type="RefSeq" id="XP_015883178.1">
    <property type="nucleotide sequence ID" value="XM_016027692.4"/>
</dbReference>
<dbReference type="InParanoid" id="A0A6P4ABZ4"/>
<keyword evidence="2" id="KW-0805">Transcription regulation</keyword>
<dbReference type="PANTHER" id="PTHR31636">
    <property type="entry name" value="OSJNBA0084A10.13 PROTEIN-RELATED"/>
    <property type="match status" value="1"/>
</dbReference>
<dbReference type="Pfam" id="PF03514">
    <property type="entry name" value="GRAS"/>
    <property type="match status" value="1"/>
</dbReference>
<comment type="caution">
    <text evidence="5">Lacks conserved residue(s) required for the propagation of feature annotation.</text>
</comment>
<evidence type="ECO:0000256" key="3">
    <source>
        <dbReference type="ARBA" id="ARBA00023163"/>
    </source>
</evidence>
<dbReference type="GO" id="GO:0005634">
    <property type="term" value="C:nucleus"/>
    <property type="evidence" value="ECO:0007669"/>
    <property type="project" value="UniProtKB-SubCell"/>
</dbReference>
<proteinExistence type="inferred from homology"/>
<feature type="region of interest" description="Leucine repeat II (LRII)" evidence="5">
    <location>
        <begin position="393"/>
        <end position="425"/>
    </location>
</feature>
<evidence type="ECO:0000256" key="5">
    <source>
        <dbReference type="PROSITE-ProRule" id="PRU01191"/>
    </source>
</evidence>